<keyword evidence="2" id="KW-0472">Membrane</keyword>
<feature type="compositionally biased region" description="Acidic residues" evidence="1">
    <location>
        <begin position="643"/>
        <end position="655"/>
    </location>
</feature>
<dbReference type="AlphaFoldDB" id="R9P0U1"/>
<feature type="transmembrane region" description="Helical" evidence="2">
    <location>
        <begin position="284"/>
        <end position="302"/>
    </location>
</feature>
<dbReference type="InterPro" id="IPR045886">
    <property type="entry name" value="ThiF/MoeB/HesA"/>
</dbReference>
<dbReference type="Gene3D" id="3.40.50.720">
    <property type="entry name" value="NAD(P)-binding Rossmann-like Domain"/>
    <property type="match status" value="1"/>
</dbReference>
<keyword evidence="2" id="KW-1133">Transmembrane helix</keyword>
<dbReference type="Pfam" id="PF00899">
    <property type="entry name" value="ThiF"/>
    <property type="match status" value="1"/>
</dbReference>
<feature type="compositionally biased region" description="Low complexity" evidence="1">
    <location>
        <begin position="602"/>
        <end position="612"/>
    </location>
</feature>
<dbReference type="GO" id="GO:0061503">
    <property type="term" value="F:tRNA threonylcarbamoyladenosine dehydratase"/>
    <property type="evidence" value="ECO:0007669"/>
    <property type="project" value="TreeGrafter"/>
</dbReference>
<proteinExistence type="predicted"/>
<feature type="region of interest" description="Disordered" evidence="1">
    <location>
        <begin position="158"/>
        <end position="253"/>
    </location>
</feature>
<dbReference type="GeneID" id="24107568"/>
<feature type="domain" description="THIF-type NAD/FAD binding fold" evidence="3">
    <location>
        <begin position="266"/>
        <end position="827"/>
    </location>
</feature>
<dbReference type="EMBL" id="DF238785">
    <property type="protein sequence ID" value="GAC94702.1"/>
    <property type="molecule type" value="Genomic_DNA"/>
</dbReference>
<dbReference type="HOGENOM" id="CLU_013325_9_2_1"/>
<dbReference type="InterPro" id="IPR000594">
    <property type="entry name" value="ThiF_NAD_FAD-bd"/>
</dbReference>
<gene>
    <name evidence="4" type="ORF">PHSY_002275</name>
</gene>
<dbReference type="eggNOG" id="KOG2018">
    <property type="taxonomic scope" value="Eukaryota"/>
</dbReference>
<keyword evidence="5" id="KW-1185">Reference proteome</keyword>
<dbReference type="RefSeq" id="XP_012188289.1">
    <property type="nucleotide sequence ID" value="XM_012332899.1"/>
</dbReference>
<dbReference type="GO" id="GO:0061504">
    <property type="term" value="P:cyclic threonylcarbamoyladenosine biosynthetic process"/>
    <property type="evidence" value="ECO:0007669"/>
    <property type="project" value="TreeGrafter"/>
</dbReference>
<dbReference type="Proteomes" id="UP000014071">
    <property type="component" value="Unassembled WGS sequence"/>
</dbReference>
<dbReference type="STRING" id="1305764.R9P0U1"/>
<accession>R9P0U1</accession>
<evidence type="ECO:0000259" key="3">
    <source>
        <dbReference type="Pfam" id="PF00899"/>
    </source>
</evidence>
<feature type="compositionally biased region" description="Basic and acidic residues" evidence="1">
    <location>
        <begin position="695"/>
        <end position="706"/>
    </location>
</feature>
<name>R9P0U1_PSEHS</name>
<dbReference type="PANTHER" id="PTHR43267">
    <property type="entry name" value="TRNA THREONYLCARBAMOYLADENOSINE DEHYDRATASE"/>
    <property type="match status" value="1"/>
</dbReference>
<feature type="compositionally biased region" description="Polar residues" evidence="1">
    <location>
        <begin position="526"/>
        <end position="540"/>
    </location>
</feature>
<evidence type="ECO:0000313" key="5">
    <source>
        <dbReference type="Proteomes" id="UP000014071"/>
    </source>
</evidence>
<sequence length="956" mass="103204">MAAKSKNEEEVLDVVDWRCRKAHCEATTDEKFGGERDRHWLRLVVDLVICDKAIFVCTVVGGQMFRVGGTPSSGLVCDKDSEIAVTEIHVFLWDHLLLCLACDVGTIMSDSSSSSSWLSTLSSSNGRNALLLGSIAVGSSIATAAAIFGTQRITRRKKRQDLSDTVTKSANAQGSDRLQRFDLHRDEASSSTDGGTPRYLSGLQSNSLRPASHLRNSTSFYSSNNMPQSPAGPSRADTLGPHDTFSRKRQPSVEQWDESLIREQLSRNYSFLGEEGMTAIRNSFVIVVGAGGVGSWAALMLLRSGVSKLRLIDFDQVSLSSLNRHACATLEDVGRPKVVCCAEKFAQIAPWAKLEAWVELFRGDEAERLLGGNPTYVVDAIDNIDTKVDLLRFCAERKIKVISSMGAGAKSDPSRIQISDISVTSEDPLARSVRRRLRALGLPPIPPKEVEDRAKREAEQLEKAQTKSAGRPSNLAKGKKGGKQSKLDAPSNVDLDRTPMKASPSDGVSRSAATTNSNTSSGASSPTLASNANDRFTGSLQPRHARKMASSPSPLASRSGSSTDLTALNASNDSSLAGSASVSSSRAVSAAMPQAPRHSRRASSVSSFGSGAYATPMTTPSDEMAALLPDEGDQDTSLRPLDEGQDGVDGIEAESEGGPLASTQILLDRRESQSSAAASDATAVDLAAHSAPRTKKADPLRRRVSEVEELSPSPSGSSPALSRSTSFKPTLPPTPSASTEFTEPSFFIPCVYSTEKSDTRLLPLDDDEFLKGNVDELAALEDFRVRILPVLGPLPAMFGLAVATFIICEISGQKMEPLAFKGRRKLYEKLFHDLSVSESRHPLPGTAPSLDTSNTGPRHHLPFSINDIAYLFEEVFRGRSIVPPFESLSGAQLQRWDSTLPLSFQNVALFSRSQAKVHETEVLKKGRSPVEVWGGDAANMVRRRMASERRSGFFRF</sequence>
<dbReference type="SUPFAM" id="SSF69572">
    <property type="entry name" value="Activating enzymes of the ubiquitin-like proteins"/>
    <property type="match status" value="1"/>
</dbReference>
<dbReference type="OrthoDB" id="10265862at2759"/>
<feature type="compositionally biased region" description="Polar residues" evidence="1">
    <location>
        <begin position="163"/>
        <end position="176"/>
    </location>
</feature>
<dbReference type="InterPro" id="IPR035985">
    <property type="entry name" value="Ubiquitin-activating_enz"/>
</dbReference>
<feature type="compositionally biased region" description="Low complexity" evidence="1">
    <location>
        <begin position="673"/>
        <end position="688"/>
    </location>
</feature>
<feature type="compositionally biased region" description="Basic and acidic residues" evidence="1">
    <location>
        <begin position="448"/>
        <end position="465"/>
    </location>
</feature>
<evidence type="ECO:0000256" key="1">
    <source>
        <dbReference type="SAM" id="MobiDB-lite"/>
    </source>
</evidence>
<evidence type="ECO:0000313" key="4">
    <source>
        <dbReference type="EMBL" id="GAC94702.1"/>
    </source>
</evidence>
<feature type="compositionally biased region" description="Low complexity" evidence="1">
    <location>
        <begin position="710"/>
        <end position="726"/>
    </location>
</feature>
<feature type="transmembrane region" description="Helical" evidence="2">
    <location>
        <begin position="129"/>
        <end position="149"/>
    </location>
</feature>
<feature type="region of interest" description="Disordered" evidence="1">
    <location>
        <begin position="442"/>
        <end position="740"/>
    </location>
</feature>
<dbReference type="PANTHER" id="PTHR43267:SF2">
    <property type="entry name" value="TRNA THREONYLCARBAMOYLADENOSINE DEHYDRATASE 1-RELATED"/>
    <property type="match status" value="1"/>
</dbReference>
<feature type="compositionally biased region" description="Polar residues" evidence="1">
    <location>
        <begin position="202"/>
        <end position="228"/>
    </location>
</feature>
<reference evidence="5" key="1">
    <citation type="journal article" date="2013" name="Genome Announc.">
        <title>Draft genome sequence of the basidiomycetous yeast-like fungus Pseudozyma hubeiensis SY62, which produces an abundant amount of the biosurfactant mannosylerythritol lipids.</title>
        <authorList>
            <person name="Konishi M."/>
            <person name="Hatada Y."/>
            <person name="Horiuchi J."/>
        </authorList>
    </citation>
    <scope>NUCLEOTIDE SEQUENCE [LARGE SCALE GENOMIC DNA]</scope>
    <source>
        <strain evidence="5">SY62</strain>
    </source>
</reference>
<keyword evidence="2" id="KW-0812">Transmembrane</keyword>
<feature type="compositionally biased region" description="Low complexity" evidence="1">
    <location>
        <begin position="549"/>
        <end position="591"/>
    </location>
</feature>
<dbReference type="CDD" id="cd00755">
    <property type="entry name" value="YgdL_like"/>
    <property type="match status" value="1"/>
</dbReference>
<protein>
    <recommendedName>
        <fullName evidence="3">THIF-type NAD/FAD binding fold domain-containing protein</fullName>
    </recommendedName>
</protein>
<evidence type="ECO:0000256" key="2">
    <source>
        <dbReference type="SAM" id="Phobius"/>
    </source>
</evidence>
<dbReference type="GO" id="GO:0008641">
    <property type="term" value="F:ubiquitin-like modifier activating enzyme activity"/>
    <property type="evidence" value="ECO:0007669"/>
    <property type="project" value="InterPro"/>
</dbReference>
<feature type="compositionally biased region" description="Low complexity" evidence="1">
    <location>
        <begin position="509"/>
        <end position="525"/>
    </location>
</feature>
<feature type="compositionally biased region" description="Basic and acidic residues" evidence="1">
    <location>
        <begin position="177"/>
        <end position="188"/>
    </location>
</feature>
<organism evidence="4 5">
    <name type="scientific">Pseudozyma hubeiensis (strain SY62)</name>
    <name type="common">Yeast</name>
    <dbReference type="NCBI Taxonomy" id="1305764"/>
    <lineage>
        <taxon>Eukaryota</taxon>
        <taxon>Fungi</taxon>
        <taxon>Dikarya</taxon>
        <taxon>Basidiomycota</taxon>
        <taxon>Ustilaginomycotina</taxon>
        <taxon>Ustilaginomycetes</taxon>
        <taxon>Ustilaginales</taxon>
        <taxon>Ustilaginaceae</taxon>
        <taxon>Pseudozyma</taxon>
    </lineage>
</organism>
<dbReference type="GO" id="GO:0005741">
    <property type="term" value="C:mitochondrial outer membrane"/>
    <property type="evidence" value="ECO:0007669"/>
    <property type="project" value="TreeGrafter"/>
</dbReference>